<feature type="compositionally biased region" description="Basic residues" evidence="4">
    <location>
        <begin position="1"/>
        <end position="12"/>
    </location>
</feature>
<dbReference type="SMART" id="SM00666">
    <property type="entry name" value="PB1"/>
    <property type="match status" value="1"/>
</dbReference>
<gene>
    <name evidence="6" type="ORF">KSP39_PZI006986</name>
</gene>
<dbReference type="InterPro" id="IPR019734">
    <property type="entry name" value="TPR_rpt"/>
</dbReference>
<dbReference type="InterPro" id="IPR053793">
    <property type="entry name" value="PB1-like"/>
</dbReference>
<evidence type="ECO:0000256" key="3">
    <source>
        <dbReference type="PROSITE-ProRule" id="PRU00339"/>
    </source>
</evidence>
<dbReference type="PROSITE" id="PS51745">
    <property type="entry name" value="PB1"/>
    <property type="match status" value="1"/>
</dbReference>
<evidence type="ECO:0000256" key="2">
    <source>
        <dbReference type="ARBA" id="ARBA00022803"/>
    </source>
</evidence>
<dbReference type="InterPro" id="IPR011990">
    <property type="entry name" value="TPR-like_helical_dom_sf"/>
</dbReference>
<dbReference type="Pfam" id="PF13181">
    <property type="entry name" value="TPR_8"/>
    <property type="match status" value="1"/>
</dbReference>
<dbReference type="Gene3D" id="3.10.20.90">
    <property type="entry name" value="Phosphatidylinositol 3-kinase Catalytic Subunit, Chain A, domain 1"/>
    <property type="match status" value="1"/>
</dbReference>
<dbReference type="AlphaFoldDB" id="A0AAP0GA34"/>
<dbReference type="PROSITE" id="PS50005">
    <property type="entry name" value="TPR"/>
    <property type="match status" value="1"/>
</dbReference>
<keyword evidence="1" id="KW-0677">Repeat</keyword>
<organism evidence="6 7">
    <name type="scientific">Platanthera zijinensis</name>
    <dbReference type="NCBI Taxonomy" id="2320716"/>
    <lineage>
        <taxon>Eukaryota</taxon>
        <taxon>Viridiplantae</taxon>
        <taxon>Streptophyta</taxon>
        <taxon>Embryophyta</taxon>
        <taxon>Tracheophyta</taxon>
        <taxon>Spermatophyta</taxon>
        <taxon>Magnoliopsida</taxon>
        <taxon>Liliopsida</taxon>
        <taxon>Asparagales</taxon>
        <taxon>Orchidaceae</taxon>
        <taxon>Orchidoideae</taxon>
        <taxon>Orchideae</taxon>
        <taxon>Orchidinae</taxon>
        <taxon>Platanthera</taxon>
    </lineage>
</organism>
<feature type="region of interest" description="Disordered" evidence="4">
    <location>
        <begin position="179"/>
        <end position="203"/>
    </location>
</feature>
<dbReference type="SMART" id="SM00028">
    <property type="entry name" value="TPR"/>
    <property type="match status" value="4"/>
</dbReference>
<dbReference type="EMBL" id="JBBWWQ010000005">
    <property type="protein sequence ID" value="KAK8946998.1"/>
    <property type="molecule type" value="Genomic_DNA"/>
</dbReference>
<protein>
    <recommendedName>
        <fullName evidence="5">PB1 domain-containing protein</fullName>
    </recommendedName>
</protein>
<name>A0AAP0GA34_9ASPA</name>
<dbReference type="PANTHER" id="PTHR46183:SF4">
    <property type="entry name" value="PROTEIN PHOX4"/>
    <property type="match status" value="1"/>
</dbReference>
<feature type="repeat" description="TPR" evidence="3">
    <location>
        <begin position="45"/>
        <end position="78"/>
    </location>
</feature>
<dbReference type="Gene3D" id="1.25.40.10">
    <property type="entry name" value="Tetratricopeptide repeat domain"/>
    <property type="match status" value="2"/>
</dbReference>
<feature type="region of interest" description="Disordered" evidence="4">
    <location>
        <begin position="1"/>
        <end position="31"/>
    </location>
</feature>
<proteinExistence type="predicted"/>
<dbReference type="PANTHER" id="PTHR46183">
    <property type="entry name" value="PROTEIN CLMP1"/>
    <property type="match status" value="1"/>
</dbReference>
<evidence type="ECO:0000256" key="4">
    <source>
        <dbReference type="SAM" id="MobiDB-lite"/>
    </source>
</evidence>
<comment type="caution">
    <text evidence="6">The sequence shown here is derived from an EMBL/GenBank/DDBJ whole genome shotgun (WGS) entry which is preliminary data.</text>
</comment>
<dbReference type="InterPro" id="IPR000270">
    <property type="entry name" value="PB1_dom"/>
</dbReference>
<dbReference type="InterPro" id="IPR044517">
    <property type="entry name" value="PHOX1-4"/>
</dbReference>
<dbReference type="SUPFAM" id="SSF54277">
    <property type="entry name" value="CAD &amp; PB1 domains"/>
    <property type="match status" value="1"/>
</dbReference>
<reference evidence="6 7" key="1">
    <citation type="journal article" date="2022" name="Nat. Plants">
        <title>Genomes of leafy and leafless Platanthera orchids illuminate the evolution of mycoheterotrophy.</title>
        <authorList>
            <person name="Li M.H."/>
            <person name="Liu K.W."/>
            <person name="Li Z."/>
            <person name="Lu H.C."/>
            <person name="Ye Q.L."/>
            <person name="Zhang D."/>
            <person name="Wang J.Y."/>
            <person name="Li Y.F."/>
            <person name="Zhong Z.M."/>
            <person name="Liu X."/>
            <person name="Yu X."/>
            <person name="Liu D.K."/>
            <person name="Tu X.D."/>
            <person name="Liu B."/>
            <person name="Hao Y."/>
            <person name="Liao X.Y."/>
            <person name="Jiang Y.T."/>
            <person name="Sun W.H."/>
            <person name="Chen J."/>
            <person name="Chen Y.Q."/>
            <person name="Ai Y."/>
            <person name="Zhai J.W."/>
            <person name="Wu S.S."/>
            <person name="Zhou Z."/>
            <person name="Hsiao Y.Y."/>
            <person name="Wu W.L."/>
            <person name="Chen Y.Y."/>
            <person name="Lin Y.F."/>
            <person name="Hsu J.L."/>
            <person name="Li C.Y."/>
            <person name="Wang Z.W."/>
            <person name="Zhao X."/>
            <person name="Zhong W.Y."/>
            <person name="Ma X.K."/>
            <person name="Ma L."/>
            <person name="Huang J."/>
            <person name="Chen G.Z."/>
            <person name="Huang M.Z."/>
            <person name="Huang L."/>
            <person name="Peng D.H."/>
            <person name="Luo Y.B."/>
            <person name="Zou S.Q."/>
            <person name="Chen S.P."/>
            <person name="Lan S."/>
            <person name="Tsai W.C."/>
            <person name="Van de Peer Y."/>
            <person name="Liu Z.J."/>
        </authorList>
    </citation>
    <scope>NUCLEOTIDE SEQUENCE [LARGE SCALE GENOMIC DNA]</scope>
    <source>
        <strain evidence="6">Lor287</strain>
    </source>
</reference>
<dbReference type="CDD" id="cd05992">
    <property type="entry name" value="PB1"/>
    <property type="match status" value="1"/>
</dbReference>
<keyword evidence="7" id="KW-1185">Reference proteome</keyword>
<dbReference type="Proteomes" id="UP001418222">
    <property type="component" value="Unassembled WGS sequence"/>
</dbReference>
<dbReference type="Pfam" id="PF00564">
    <property type="entry name" value="PB1"/>
    <property type="match status" value="1"/>
</dbReference>
<accession>A0AAP0GA34</accession>
<evidence type="ECO:0000313" key="7">
    <source>
        <dbReference type="Proteomes" id="UP001418222"/>
    </source>
</evidence>
<evidence type="ECO:0000259" key="5">
    <source>
        <dbReference type="PROSITE" id="PS51745"/>
    </source>
</evidence>
<sequence>MGKPTSKKKKSASIKSNGDNSKSSRSTEHSRKVFDEDAPIFISMAHDFKEEGNKLFQKRNHDGALVSYEKAIKLLPKNHVDIPHLHSNIAACYMQMGPLEYHKAIHQCNLALDLSPNYTKALLKRARCFEAMNRLDSASRDVGAVLRLEPNNLTAIEVSEKIKQAIEAKGIQLDDKEVVSPPKITPPVGEKSRGKKSNKTTGKGVVEEKIVSEESVGVKEEAMKAVKLVFGEDIRFVQIPGNCSMSRLSEIVQNRFPSLKEVLIKYKDREGDLVTITTSEELKWAENDADPQGSVRLYVIEVKSEHELLFDDENKRCKVRNSERNLNGEEERDLCCVNEWIVEFAQLFKNHVGIDSDAYLDLHQLGMKLYSEAMEETVTSEEAMEVFELASVKFQEMAALALFNRGNVHMSRARKRVFYVKNNSEETEFAQVKSTYEWAKGEYKKAGSSYEEAIKIKPDFYEGLLALAHQQLEEAKLTWRFAIGSKEDVLEYFDNAEEYMERGTEIWEEIEEEHSKARVKPNREKVILDNLGLGLFSKQFSADETAENFVNMRSQVHVLWGRILYERSIVEFKLSLPTWEECLMTAVEKFKLAGASPTDISVVIKSHCANHTTQEGLGFKIDEIIQAWNEMYDAKRWMCSVPSFRHWPCANGASAVICPRGTKLRRDFSVTRVSRPNFNDRARRYRECANNYTARK</sequence>
<evidence type="ECO:0000313" key="6">
    <source>
        <dbReference type="EMBL" id="KAK8946998.1"/>
    </source>
</evidence>
<keyword evidence="2 3" id="KW-0802">TPR repeat</keyword>
<dbReference type="SUPFAM" id="SSF48452">
    <property type="entry name" value="TPR-like"/>
    <property type="match status" value="2"/>
</dbReference>
<evidence type="ECO:0000256" key="1">
    <source>
        <dbReference type="ARBA" id="ARBA00022737"/>
    </source>
</evidence>
<feature type="domain" description="PB1" evidence="5">
    <location>
        <begin position="223"/>
        <end position="302"/>
    </location>
</feature>